<dbReference type="GO" id="GO:0016746">
    <property type="term" value="F:acyltransferase activity"/>
    <property type="evidence" value="ECO:0007669"/>
    <property type="project" value="UniProtKB-KW"/>
</dbReference>
<dbReference type="EC" id="2.3.1.-" evidence="2"/>
<dbReference type="Gene3D" id="3.40.630.30">
    <property type="match status" value="1"/>
</dbReference>
<sequence>MKWITREFSQLSTNELYDILHLRSAVFVVEQHCNYQDLDYNDQKALHLMGYDDQGRLSAYTRLFPPGVTFDMASIGRVLTAAHARGSGAGKELMQVSIDTVEQTWGKGPIKIGAQLYLQKFYESFGFEKASDMYYEDDIEHIKMVRK</sequence>
<organism evidence="2 3">
    <name type="scientific">Chitinophaga horti</name>
    <dbReference type="NCBI Taxonomy" id="2920382"/>
    <lineage>
        <taxon>Bacteria</taxon>
        <taxon>Pseudomonadati</taxon>
        <taxon>Bacteroidota</taxon>
        <taxon>Chitinophagia</taxon>
        <taxon>Chitinophagales</taxon>
        <taxon>Chitinophagaceae</taxon>
        <taxon>Chitinophaga</taxon>
    </lineage>
</organism>
<dbReference type="SUPFAM" id="SSF55729">
    <property type="entry name" value="Acyl-CoA N-acyltransferases (Nat)"/>
    <property type="match status" value="1"/>
</dbReference>
<keyword evidence="2" id="KW-0808">Transferase</keyword>
<protein>
    <submittedName>
        <fullName evidence="2">GNAT family N-acetyltransferase</fullName>
        <ecNumber evidence="2">2.3.1.-</ecNumber>
    </submittedName>
</protein>
<dbReference type="RefSeq" id="WP_264280534.1">
    <property type="nucleotide sequence ID" value="NZ_CP107006.1"/>
</dbReference>
<dbReference type="InterPro" id="IPR016181">
    <property type="entry name" value="Acyl_CoA_acyltransferase"/>
</dbReference>
<dbReference type="Proteomes" id="UP001162741">
    <property type="component" value="Chromosome"/>
</dbReference>
<reference evidence="2" key="1">
    <citation type="submission" date="2022-10" db="EMBL/GenBank/DDBJ databases">
        <title>Chitinophaga sp. nov., isolated from soil.</title>
        <authorList>
            <person name="Jeon C.O."/>
        </authorList>
    </citation>
    <scope>NUCLEOTIDE SEQUENCE</scope>
    <source>
        <strain evidence="2">R8</strain>
    </source>
</reference>
<dbReference type="EMBL" id="CP107006">
    <property type="protein sequence ID" value="UYQ92240.1"/>
    <property type="molecule type" value="Genomic_DNA"/>
</dbReference>
<evidence type="ECO:0000313" key="2">
    <source>
        <dbReference type="EMBL" id="UYQ92240.1"/>
    </source>
</evidence>
<proteinExistence type="predicted"/>
<dbReference type="CDD" id="cd04301">
    <property type="entry name" value="NAT_SF"/>
    <property type="match status" value="1"/>
</dbReference>
<keyword evidence="3" id="KW-1185">Reference proteome</keyword>
<evidence type="ECO:0000259" key="1">
    <source>
        <dbReference type="PROSITE" id="PS51186"/>
    </source>
</evidence>
<name>A0ABY6IXX1_9BACT</name>
<dbReference type="PROSITE" id="PS51186">
    <property type="entry name" value="GNAT"/>
    <property type="match status" value="1"/>
</dbReference>
<feature type="domain" description="N-acetyltransferase" evidence="1">
    <location>
        <begin position="6"/>
        <end position="147"/>
    </location>
</feature>
<dbReference type="Pfam" id="PF13673">
    <property type="entry name" value="Acetyltransf_10"/>
    <property type="match status" value="1"/>
</dbReference>
<accession>A0ABY6IXX1</accession>
<gene>
    <name evidence="2" type="ORF">MKQ68_19320</name>
</gene>
<keyword evidence="2" id="KW-0012">Acyltransferase</keyword>
<evidence type="ECO:0000313" key="3">
    <source>
        <dbReference type="Proteomes" id="UP001162741"/>
    </source>
</evidence>
<dbReference type="InterPro" id="IPR000182">
    <property type="entry name" value="GNAT_dom"/>
</dbReference>